<protein>
    <submittedName>
        <fullName evidence="11">Na+ dependent nucleoside transporter domain-containing protein</fullName>
    </submittedName>
</protein>
<keyword evidence="5 7" id="KW-1133">Transmembrane helix</keyword>
<feature type="transmembrane region" description="Helical" evidence="7">
    <location>
        <begin position="171"/>
        <end position="193"/>
    </location>
</feature>
<dbReference type="Proteomes" id="UP000036458">
    <property type="component" value="Chromosome"/>
</dbReference>
<dbReference type="InterPro" id="IPR011642">
    <property type="entry name" value="Gate_dom"/>
</dbReference>
<dbReference type="GO" id="GO:0005337">
    <property type="term" value="F:nucleoside transmembrane transporter activity"/>
    <property type="evidence" value="ECO:0007669"/>
    <property type="project" value="InterPro"/>
</dbReference>
<dbReference type="InterPro" id="IPR011657">
    <property type="entry name" value="CNT_C_dom"/>
</dbReference>
<dbReference type="Pfam" id="PF01773">
    <property type="entry name" value="Nucleos_tra2_N"/>
    <property type="match status" value="1"/>
</dbReference>
<feature type="transmembrane region" description="Helical" evidence="7">
    <location>
        <begin position="408"/>
        <end position="431"/>
    </location>
</feature>
<keyword evidence="3" id="KW-1003">Cell membrane</keyword>
<dbReference type="InterPro" id="IPR002668">
    <property type="entry name" value="CNT_N_dom"/>
</dbReference>
<comment type="similarity">
    <text evidence="2">Belongs to the concentrative nucleoside transporter (CNT) (TC 2.A.41) family.</text>
</comment>
<dbReference type="AlphaFoldDB" id="A0A0H4W5Q4"/>
<evidence type="ECO:0000313" key="12">
    <source>
        <dbReference type="Proteomes" id="UP000036458"/>
    </source>
</evidence>
<sequence length="433" mass="45252">MLSVLQGAIGYFVLIGIAILFSTNRKAISWKLVGVGVLIQIIFGVLVTEVGFIKAGFEAVSEGFVKLLSFSSAGSSFLFGELANPGSKTGIGFIFAFNVLPTIIFFSTVTAGLYYLGVLQKIVFGIAWVMSKGMRLSGAESLSAAGNIFLGQTEAPLLVRPFIQNMTKSELMCLMTGGMATLAGGVLAAYVAFLGGGDPVQQAIFAAHLLTASIMNAPAGIVMAKILVPETEGDKINTELEVNKESLGVNIIDAMSTGAADGLKLALNVGGMLLAFIAVIALLNSILMSMGSYSGLNEMIVSSTGGRFEGLNFQYILGQIFRVFAFLMGSPWEDTLQVGSLLGQKTAVNEFVAYLDLAKMKAEGTIAPKSIILATYALCGFSNFSSIAIQIGGIGGMAPNQQGNLSKLGLRALLGASIACMMTATIAGILFEL</sequence>
<feature type="domain" description="Nucleoside transporter/FeoB GTPase Gate" evidence="10">
    <location>
        <begin position="97"/>
        <end position="195"/>
    </location>
</feature>
<comment type="subcellular location">
    <subcellularLocation>
        <location evidence="1">Cell membrane</location>
        <topology evidence="1">Multi-pass membrane protein</topology>
    </subcellularLocation>
</comment>
<dbReference type="GO" id="GO:0015293">
    <property type="term" value="F:symporter activity"/>
    <property type="evidence" value="ECO:0007669"/>
    <property type="project" value="TreeGrafter"/>
</dbReference>
<dbReference type="KEGG" id="ruf:TH63_08955"/>
<feature type="domain" description="Concentrative nucleoside transporter C-terminal" evidence="9">
    <location>
        <begin position="208"/>
        <end position="428"/>
    </location>
</feature>
<evidence type="ECO:0000256" key="3">
    <source>
        <dbReference type="ARBA" id="ARBA00022475"/>
    </source>
</evidence>
<dbReference type="Pfam" id="PF07670">
    <property type="entry name" value="Gate"/>
    <property type="match status" value="1"/>
</dbReference>
<evidence type="ECO:0000256" key="4">
    <source>
        <dbReference type="ARBA" id="ARBA00022692"/>
    </source>
</evidence>
<evidence type="ECO:0000256" key="1">
    <source>
        <dbReference type="ARBA" id="ARBA00004651"/>
    </source>
</evidence>
<feature type="domain" description="Concentrative nucleoside transporter N-terminal" evidence="8">
    <location>
        <begin position="9"/>
        <end position="82"/>
    </location>
</feature>
<proteinExistence type="inferred from homology"/>
<feature type="transmembrane region" description="Helical" evidence="7">
    <location>
        <begin position="265"/>
        <end position="287"/>
    </location>
</feature>
<evidence type="ECO:0000259" key="10">
    <source>
        <dbReference type="Pfam" id="PF07670"/>
    </source>
</evidence>
<dbReference type="GO" id="GO:0005886">
    <property type="term" value="C:plasma membrane"/>
    <property type="evidence" value="ECO:0007669"/>
    <property type="project" value="UniProtKB-SubCell"/>
</dbReference>
<reference evidence="11 12" key="1">
    <citation type="submission" date="2015-01" db="EMBL/GenBank/DDBJ databases">
        <title>Rufibacter sp./DG31D/ whole genome sequencing.</title>
        <authorList>
            <person name="Kim M.K."/>
            <person name="Srinivasan S."/>
            <person name="Lee J.-J."/>
        </authorList>
    </citation>
    <scope>NUCLEOTIDE SEQUENCE [LARGE SCALE GENOMIC DNA]</scope>
    <source>
        <strain evidence="11 12">DG31D</strain>
    </source>
</reference>
<organism evidence="11 12">
    <name type="scientific">Rufibacter radiotolerans</name>
    <dbReference type="NCBI Taxonomy" id="1379910"/>
    <lineage>
        <taxon>Bacteria</taxon>
        <taxon>Pseudomonadati</taxon>
        <taxon>Bacteroidota</taxon>
        <taxon>Cytophagia</taxon>
        <taxon>Cytophagales</taxon>
        <taxon>Hymenobacteraceae</taxon>
        <taxon>Rufibacter</taxon>
    </lineage>
</organism>
<dbReference type="Pfam" id="PF07662">
    <property type="entry name" value="Nucleos_tra2_C"/>
    <property type="match status" value="1"/>
</dbReference>
<feature type="transmembrane region" description="Helical" evidence="7">
    <location>
        <begin position="6"/>
        <end position="23"/>
    </location>
</feature>
<dbReference type="PATRIC" id="fig|1379910.4.peg.1945"/>
<keyword evidence="12" id="KW-1185">Reference proteome</keyword>
<evidence type="ECO:0000256" key="5">
    <source>
        <dbReference type="ARBA" id="ARBA00022989"/>
    </source>
</evidence>
<dbReference type="EMBL" id="CP010777">
    <property type="protein sequence ID" value="AKQ45746.1"/>
    <property type="molecule type" value="Genomic_DNA"/>
</dbReference>
<feature type="transmembrane region" description="Helical" evidence="7">
    <location>
        <begin position="90"/>
        <end position="107"/>
    </location>
</feature>
<dbReference type="RefSeq" id="WP_048920651.1">
    <property type="nucleotide sequence ID" value="NZ_CP010777.1"/>
</dbReference>
<accession>A0A0H4W5Q4</accession>
<evidence type="ECO:0000256" key="6">
    <source>
        <dbReference type="ARBA" id="ARBA00023136"/>
    </source>
</evidence>
<feature type="transmembrane region" description="Helical" evidence="7">
    <location>
        <begin position="371"/>
        <end position="396"/>
    </location>
</feature>
<keyword evidence="4 7" id="KW-0812">Transmembrane</keyword>
<evidence type="ECO:0000259" key="8">
    <source>
        <dbReference type="Pfam" id="PF01773"/>
    </source>
</evidence>
<evidence type="ECO:0000256" key="7">
    <source>
        <dbReference type="SAM" id="Phobius"/>
    </source>
</evidence>
<name>A0A0H4W5Q4_9BACT</name>
<dbReference type="PANTHER" id="PTHR10590:SF4">
    <property type="entry name" value="SOLUTE CARRIER FAMILY 28 MEMBER 3"/>
    <property type="match status" value="1"/>
</dbReference>
<evidence type="ECO:0000256" key="2">
    <source>
        <dbReference type="ARBA" id="ARBA00009033"/>
    </source>
</evidence>
<evidence type="ECO:0000313" key="11">
    <source>
        <dbReference type="EMBL" id="AKQ45746.1"/>
    </source>
</evidence>
<dbReference type="OrthoDB" id="9766455at2"/>
<evidence type="ECO:0000259" key="9">
    <source>
        <dbReference type="Pfam" id="PF07662"/>
    </source>
</evidence>
<keyword evidence="6 7" id="KW-0472">Membrane</keyword>
<dbReference type="STRING" id="1379910.TH63_08955"/>
<dbReference type="InterPro" id="IPR008276">
    <property type="entry name" value="C_nuclsd_transpt"/>
</dbReference>
<feature type="transmembrane region" description="Helical" evidence="7">
    <location>
        <begin position="35"/>
        <end position="57"/>
    </location>
</feature>
<dbReference type="PANTHER" id="PTHR10590">
    <property type="entry name" value="SODIUM/NUCLEOSIDE COTRANSPORTER"/>
    <property type="match status" value="1"/>
</dbReference>
<gene>
    <name evidence="11" type="ORF">TH63_08955</name>
</gene>